<dbReference type="PROSITE" id="PS01360">
    <property type="entry name" value="ZF_MYND_1"/>
    <property type="match status" value="1"/>
</dbReference>
<evidence type="ECO:0000256" key="4">
    <source>
        <dbReference type="PROSITE-ProRule" id="PRU00134"/>
    </source>
</evidence>
<dbReference type="Pfam" id="PF01753">
    <property type="entry name" value="zf-MYND"/>
    <property type="match status" value="2"/>
</dbReference>
<dbReference type="OrthoDB" id="5231159at2759"/>
<dbReference type="GO" id="GO:0008270">
    <property type="term" value="F:zinc ion binding"/>
    <property type="evidence" value="ECO:0007669"/>
    <property type="project" value="UniProtKB-KW"/>
</dbReference>
<dbReference type="Pfam" id="PF26632">
    <property type="entry name" value="DUF8205"/>
    <property type="match status" value="1"/>
</dbReference>
<feature type="domain" description="MYND-type" evidence="5">
    <location>
        <begin position="35"/>
        <end position="76"/>
    </location>
</feature>
<protein>
    <recommendedName>
        <fullName evidence="5">MYND-type domain-containing protein</fullName>
    </recommendedName>
</protein>
<name>A0A9P5YZW1_9AGAR</name>
<dbReference type="PROSITE" id="PS50865">
    <property type="entry name" value="ZF_MYND_2"/>
    <property type="match status" value="2"/>
</dbReference>
<keyword evidence="1" id="KW-0479">Metal-binding</keyword>
<proteinExistence type="predicted"/>
<dbReference type="PANTHER" id="PTHR10237:SF14">
    <property type="entry name" value="MYND-TYPE DOMAIN-CONTAINING PROTEIN"/>
    <property type="match status" value="1"/>
</dbReference>
<accession>A0A9P5YZW1</accession>
<dbReference type="AlphaFoldDB" id="A0A9P5YZW1"/>
<dbReference type="PANTHER" id="PTHR10237">
    <property type="entry name" value="DEFORMED EPIDERMAL AUTOREGULATORY FACTOR 1 HOMOLOG SUPPRESSIN"/>
    <property type="match status" value="1"/>
</dbReference>
<keyword evidence="3" id="KW-0862">Zinc</keyword>
<dbReference type="InterPro" id="IPR024119">
    <property type="entry name" value="TF_DEAF-1"/>
</dbReference>
<dbReference type="InterPro" id="IPR002893">
    <property type="entry name" value="Znf_MYND"/>
</dbReference>
<reference evidence="6" key="1">
    <citation type="submission" date="2020-11" db="EMBL/GenBank/DDBJ databases">
        <authorList>
            <consortium name="DOE Joint Genome Institute"/>
            <person name="Ahrendt S."/>
            <person name="Riley R."/>
            <person name="Andreopoulos W."/>
            <person name="Labutti K."/>
            <person name="Pangilinan J."/>
            <person name="Ruiz-Duenas F.J."/>
            <person name="Barrasa J.M."/>
            <person name="Sanchez-Garcia M."/>
            <person name="Camarero S."/>
            <person name="Miyauchi S."/>
            <person name="Serrano A."/>
            <person name="Linde D."/>
            <person name="Babiker R."/>
            <person name="Drula E."/>
            <person name="Ayuso-Fernandez I."/>
            <person name="Pacheco R."/>
            <person name="Padilla G."/>
            <person name="Ferreira P."/>
            <person name="Barriuso J."/>
            <person name="Kellner H."/>
            <person name="Castanera R."/>
            <person name="Alfaro M."/>
            <person name="Ramirez L."/>
            <person name="Pisabarro A.G."/>
            <person name="Kuo A."/>
            <person name="Tritt A."/>
            <person name="Lipzen A."/>
            <person name="He G."/>
            <person name="Yan M."/>
            <person name="Ng V."/>
            <person name="Cullen D."/>
            <person name="Martin F."/>
            <person name="Rosso M.-N."/>
            <person name="Henrissat B."/>
            <person name="Hibbett D."/>
            <person name="Martinez A.T."/>
            <person name="Grigoriev I.V."/>
        </authorList>
    </citation>
    <scope>NUCLEOTIDE SEQUENCE</scope>
    <source>
        <strain evidence="6">CIRM-BRFM 674</strain>
    </source>
</reference>
<dbReference type="GO" id="GO:0000981">
    <property type="term" value="F:DNA-binding transcription factor activity, RNA polymerase II-specific"/>
    <property type="evidence" value="ECO:0007669"/>
    <property type="project" value="TreeGrafter"/>
</dbReference>
<sequence>MSVQDLLDEYSIGLGSFSTPKKEIKARSKGIKAVCKHCEAPQDDGVHLKRCSKCNSASYCSKECQKKDWPIHKKECTVVNFTVEKLIRNFAANPFLWFVIQMTAILEFGLDKKPPVLDRPLIAECLLTLLPDVSYIVDVFSGSMPASKLAEGTEATIQVEEFRASKSGLDKPMHHALWRNTKTHNAVICDNLTIVVIDFRVQGTPQGLSLAIPITDLALAMVKKGSGFKFESELLGVHNHNMSESEAVPFVITRHPASEEYFREVAVPKKEIKDVRLTHSSACAACTNLAPPGITLMRCSKCKVSYYCSKECQKEHWPLHKLCCVNTKFSTPKLISSIMANGTLHTFIQMSAILEFGLDKKPPVVDRPLIAECHISIVPGIEYLMGIFAKSLSPSEIEDGTQGMVRIQSFKAVPDDSILYADQTRYALWNNISNESRRHNITVIVVDFLVNRSEQSLSFTMPITDVVLDMVRAGGGFRTESAVIPGEVSDESLSVDGCLQFINNHIRNDRRNQLMLRVFMTKEDVDAYRRFARITEEDLATDLAE</sequence>
<dbReference type="Gene3D" id="6.10.140.2220">
    <property type="match status" value="2"/>
</dbReference>
<comment type="caution">
    <text evidence="6">The sequence shown here is derived from an EMBL/GenBank/DDBJ whole genome shotgun (WGS) entry which is preliminary data.</text>
</comment>
<keyword evidence="7" id="KW-1185">Reference proteome</keyword>
<organism evidence="6 7">
    <name type="scientific">Pholiota conissans</name>
    <dbReference type="NCBI Taxonomy" id="109636"/>
    <lineage>
        <taxon>Eukaryota</taxon>
        <taxon>Fungi</taxon>
        <taxon>Dikarya</taxon>
        <taxon>Basidiomycota</taxon>
        <taxon>Agaricomycotina</taxon>
        <taxon>Agaricomycetes</taxon>
        <taxon>Agaricomycetidae</taxon>
        <taxon>Agaricales</taxon>
        <taxon>Agaricineae</taxon>
        <taxon>Strophariaceae</taxon>
        <taxon>Pholiota</taxon>
    </lineage>
</organism>
<evidence type="ECO:0000259" key="5">
    <source>
        <dbReference type="PROSITE" id="PS50865"/>
    </source>
</evidence>
<evidence type="ECO:0000256" key="1">
    <source>
        <dbReference type="ARBA" id="ARBA00022723"/>
    </source>
</evidence>
<evidence type="ECO:0000313" key="7">
    <source>
        <dbReference type="Proteomes" id="UP000807469"/>
    </source>
</evidence>
<dbReference type="GO" id="GO:0005634">
    <property type="term" value="C:nucleus"/>
    <property type="evidence" value="ECO:0007669"/>
    <property type="project" value="TreeGrafter"/>
</dbReference>
<feature type="domain" description="MYND-type" evidence="5">
    <location>
        <begin position="283"/>
        <end position="324"/>
    </location>
</feature>
<keyword evidence="2 4" id="KW-0863">Zinc-finger</keyword>
<dbReference type="Proteomes" id="UP000807469">
    <property type="component" value="Unassembled WGS sequence"/>
</dbReference>
<dbReference type="InterPro" id="IPR058518">
    <property type="entry name" value="DUF8205"/>
</dbReference>
<dbReference type="EMBL" id="MU155272">
    <property type="protein sequence ID" value="KAF9477095.1"/>
    <property type="molecule type" value="Genomic_DNA"/>
</dbReference>
<dbReference type="SUPFAM" id="SSF144232">
    <property type="entry name" value="HIT/MYND zinc finger-like"/>
    <property type="match status" value="2"/>
</dbReference>
<evidence type="ECO:0000256" key="2">
    <source>
        <dbReference type="ARBA" id="ARBA00022771"/>
    </source>
</evidence>
<gene>
    <name evidence="6" type="ORF">BDN70DRAFT_995202</name>
</gene>
<evidence type="ECO:0000256" key="3">
    <source>
        <dbReference type="ARBA" id="ARBA00022833"/>
    </source>
</evidence>
<evidence type="ECO:0000313" key="6">
    <source>
        <dbReference type="EMBL" id="KAF9477095.1"/>
    </source>
</evidence>